<evidence type="ECO:0000313" key="1">
    <source>
        <dbReference type="EMBL" id="AKK05017.1"/>
    </source>
</evidence>
<protein>
    <recommendedName>
        <fullName evidence="3">Bacterial sensory transduction regulator</fullName>
    </recommendedName>
</protein>
<name>A0A0G3H1M4_9CORY</name>
<reference evidence="2" key="2">
    <citation type="submission" date="2015-05" db="EMBL/GenBank/DDBJ databases">
        <title>Complete genome sequence of Corynebacterium mustelae DSM 45274, isolated from various tissues of a male ferret with lethal sepsis.</title>
        <authorList>
            <person name="Ruckert C."/>
            <person name="Albersmeier A."/>
            <person name="Winkler A."/>
            <person name="Tauch A."/>
        </authorList>
    </citation>
    <scope>NUCLEOTIDE SEQUENCE [LARGE SCALE GENOMIC DNA]</scope>
    <source>
        <strain evidence="2">DSM 45274</strain>
    </source>
</reference>
<dbReference type="OrthoDB" id="4428540at2"/>
<dbReference type="STRING" id="571915.CMUST_03365"/>
<dbReference type="KEGG" id="cmv:CMUST_03365"/>
<keyword evidence="2" id="KW-1185">Reference proteome</keyword>
<sequence>MSWTHNVAESDPTPVTLSRVEAIFRKNNVECEVDEGGLSTWIQGYFSFFQLLGEKNLVFSVRRENSELDISKLPIVKEWANIRNSRGTVGTCAYEVADGTIRFTVAHAIPVIFGATDQQLEEWILTGTALLVEHLETLNEMLGLAEAGWIRP</sequence>
<dbReference type="PATRIC" id="fig|571915.4.peg.714"/>
<organism evidence="1 2">
    <name type="scientific">Corynebacterium mustelae</name>
    <dbReference type="NCBI Taxonomy" id="571915"/>
    <lineage>
        <taxon>Bacteria</taxon>
        <taxon>Bacillati</taxon>
        <taxon>Actinomycetota</taxon>
        <taxon>Actinomycetes</taxon>
        <taxon>Mycobacteriales</taxon>
        <taxon>Corynebacteriaceae</taxon>
        <taxon>Corynebacterium</taxon>
    </lineage>
</organism>
<evidence type="ECO:0008006" key="3">
    <source>
        <dbReference type="Google" id="ProtNLM"/>
    </source>
</evidence>
<dbReference type="EMBL" id="CP011542">
    <property type="protein sequence ID" value="AKK05017.1"/>
    <property type="molecule type" value="Genomic_DNA"/>
</dbReference>
<proteinExistence type="predicted"/>
<accession>A0A0G3H1M4</accession>
<evidence type="ECO:0000313" key="2">
    <source>
        <dbReference type="Proteomes" id="UP000035199"/>
    </source>
</evidence>
<reference evidence="1 2" key="1">
    <citation type="journal article" date="2015" name="Genome Announc.">
        <title>Complete Genome Sequence of the Type Strain Corynebacterium mustelae DSM 45274, Isolated from Various Tissues of a Male Ferret with Lethal Sepsis.</title>
        <authorList>
            <person name="Ruckert C."/>
            <person name="Eimer J."/>
            <person name="Winkler A."/>
            <person name="Tauch A."/>
        </authorList>
    </citation>
    <scope>NUCLEOTIDE SEQUENCE [LARGE SCALE GENOMIC DNA]</scope>
    <source>
        <strain evidence="1 2">DSM 45274</strain>
    </source>
</reference>
<dbReference type="RefSeq" id="WP_047261317.1">
    <property type="nucleotide sequence ID" value="NZ_CP011542.1"/>
</dbReference>
<gene>
    <name evidence="1" type="ORF">CMUST_03365</name>
</gene>
<dbReference type="Proteomes" id="UP000035199">
    <property type="component" value="Chromosome"/>
</dbReference>
<dbReference type="AlphaFoldDB" id="A0A0G3H1M4"/>